<evidence type="ECO:0000256" key="5">
    <source>
        <dbReference type="ARBA" id="ARBA00022511"/>
    </source>
</evidence>
<dbReference type="Gene3D" id="4.10.60.10">
    <property type="entry name" value="Zinc finger, CCHC-type"/>
    <property type="match status" value="1"/>
</dbReference>
<evidence type="ECO:0000256" key="21">
    <source>
        <dbReference type="ARBA" id="ARBA00023046"/>
    </source>
</evidence>
<evidence type="ECO:0000256" key="28">
    <source>
        <dbReference type="RuleBase" id="RU004487"/>
    </source>
</evidence>
<dbReference type="GO" id="GO:0008270">
    <property type="term" value="F:zinc ion binding"/>
    <property type="evidence" value="ECO:0007669"/>
    <property type="project" value="UniProtKB-KW"/>
</dbReference>
<keyword evidence="10" id="KW-1188">Viral release from host cell</keyword>
<evidence type="ECO:0000256" key="9">
    <source>
        <dbReference type="ARBA" id="ARBA00022581"/>
    </source>
</evidence>
<dbReference type="SUPFAM" id="SSF47943">
    <property type="entry name" value="Retrovirus capsid protein, N-terminal core domain"/>
    <property type="match status" value="1"/>
</dbReference>
<keyword evidence="22 28" id="KW-0543">Viral nucleoprotein</keyword>
<evidence type="ECO:0000256" key="16">
    <source>
        <dbReference type="ARBA" id="ARBA00022771"/>
    </source>
</evidence>
<evidence type="ECO:0000259" key="30">
    <source>
        <dbReference type="PROSITE" id="PS50158"/>
    </source>
</evidence>
<evidence type="ECO:0000256" key="20">
    <source>
        <dbReference type="ARBA" id="ARBA00022884"/>
    </source>
</evidence>
<dbReference type="Pfam" id="PF19317">
    <property type="entry name" value="Gag_p24_C"/>
    <property type="match status" value="1"/>
</dbReference>
<keyword evidence="17 28" id="KW-0862">Zinc</keyword>
<keyword evidence="12" id="KW-0519">Myristate</keyword>
<feature type="domain" description="CCHC-type" evidence="30">
    <location>
        <begin position="404"/>
        <end position="419"/>
    </location>
</feature>
<organism evidence="31">
    <name type="scientific">Human immunodeficiency virus type 1</name>
    <name type="common">HIV-1</name>
    <dbReference type="NCBI Taxonomy" id="11676"/>
    <lineage>
        <taxon>Viruses</taxon>
        <taxon>Riboviria</taxon>
        <taxon>Pararnavirae</taxon>
        <taxon>Artverviricota</taxon>
        <taxon>Revtraviricetes</taxon>
        <taxon>Ortervirales</taxon>
        <taxon>Retroviridae</taxon>
        <taxon>Orthoretrovirinae</taxon>
        <taxon>Lentivirus</taxon>
        <taxon>Lentivirus humimdef1</taxon>
    </lineage>
</organism>
<name>A0A0B4VLY4_HV1</name>
<sequence length="491" mass="54943">MGARASVLRGEKLDKWEKIRLRPGGKKHYMLKHLVWASRELERFALNPGLLETAEGCKQIMKQLQPALQTGTEELRSLHNTVVTLYCVHAGIEVRDTKEALDKVEEEQNKIQQKKEADGKVSQNYPIVQNLQGQMVHQPISPRTLNAWVKVVEEKAFSPEVIPMFSALSEGATPQDLNTMLNTVGGHQAAMQILKDTINEEAAEWDRLHPVHAGPIAPGQMREPRGSDIAGTTSTLQEQIAWMTNNPPVPVGDIYKRWIILGLNKIVRMYSPTSILDIKQGPKEPFRDYVDRFFKTLRAEQATQDVKNWMTDTLLVQNANPDCKTILRALGPGASIEEMMTACQGVGGPSHKARVLAEAMSQTQGAIMMQRSNFKGPKRIVKCFNCGKEGHIARNCRAPRKKGCWKCGKEGHQMKDCTERQANFLGKIWPSHKGRPGNFLQSRPEPTAPPEESFRFGGETTTPSQKQEPIDKEPYPLVSLKSLFGNDPSSQ</sequence>
<evidence type="ECO:0000256" key="27">
    <source>
        <dbReference type="PROSITE-ProRule" id="PRU00047"/>
    </source>
</evidence>
<dbReference type="FunFam" id="1.10.375.10:FF:000001">
    <property type="entry name" value="Gag polyprotein"/>
    <property type="match status" value="1"/>
</dbReference>
<accession>A0A0B4VLY4</accession>
<evidence type="ECO:0000256" key="8">
    <source>
        <dbReference type="ARBA" id="ARBA00022562"/>
    </source>
</evidence>
<proteinExistence type="inferred from homology"/>
<dbReference type="Gene3D" id="1.20.5.760">
    <property type="entry name" value="Single helix bin"/>
    <property type="match status" value="1"/>
</dbReference>
<keyword evidence="4" id="KW-1187">Viral budding via the host ESCRT complexes</keyword>
<dbReference type="Gene3D" id="6.10.250.390">
    <property type="match status" value="1"/>
</dbReference>
<dbReference type="SMART" id="SM00343">
    <property type="entry name" value="ZnF_C2HC"/>
    <property type="match status" value="2"/>
</dbReference>
<dbReference type="InterPro" id="IPR036875">
    <property type="entry name" value="Znf_CCHC_sf"/>
</dbReference>
<dbReference type="GO" id="GO:0039702">
    <property type="term" value="P:viral budding via host ESCRT complex"/>
    <property type="evidence" value="ECO:0007669"/>
    <property type="project" value="UniProtKB-KW"/>
</dbReference>
<keyword evidence="19" id="KW-1043">Host membrane</keyword>
<dbReference type="InterPro" id="IPR014817">
    <property type="entry name" value="Gag_p6"/>
</dbReference>
<dbReference type="InterPro" id="IPR001878">
    <property type="entry name" value="Znf_CCHC"/>
</dbReference>
<keyword evidence="9 28" id="KW-0945">Host-virus interaction</keyword>
<dbReference type="Pfam" id="PF00607">
    <property type="entry name" value="Gag_p24"/>
    <property type="match status" value="1"/>
</dbReference>
<evidence type="ECO:0000256" key="3">
    <source>
        <dbReference type="ARBA" id="ARBA00008364"/>
    </source>
</evidence>
<dbReference type="GO" id="GO:0003723">
    <property type="term" value="F:RNA binding"/>
    <property type="evidence" value="ECO:0007669"/>
    <property type="project" value="UniProtKB-KW"/>
</dbReference>
<keyword evidence="24 28" id="KW-1035">Host cytoplasm</keyword>
<evidence type="ECO:0000256" key="26">
    <source>
        <dbReference type="ARBA" id="ARBA00037826"/>
    </source>
</evidence>
<dbReference type="SUPFAM" id="SSF47836">
    <property type="entry name" value="Retroviral matrix proteins"/>
    <property type="match status" value="1"/>
</dbReference>
<evidence type="ECO:0000313" key="31">
    <source>
        <dbReference type="EMBL" id="AJD23517.1"/>
    </source>
</evidence>
<evidence type="ECO:0000256" key="17">
    <source>
        <dbReference type="ARBA" id="ARBA00022833"/>
    </source>
</evidence>
<dbReference type="PROSITE" id="PS50158">
    <property type="entry name" value="ZF_CCHC"/>
    <property type="match status" value="2"/>
</dbReference>
<gene>
    <name evidence="31" type="primary">gag</name>
</gene>
<dbReference type="Gene3D" id="1.10.150.90">
    <property type="entry name" value="Immunodeficiency lentiviruses, gag gene matrix protein p17"/>
    <property type="match status" value="1"/>
</dbReference>
<evidence type="ECO:0000256" key="10">
    <source>
        <dbReference type="ARBA" id="ARBA00022612"/>
    </source>
</evidence>
<evidence type="ECO:0000256" key="14">
    <source>
        <dbReference type="ARBA" id="ARBA00022737"/>
    </source>
</evidence>
<dbReference type="Pfam" id="PF00540">
    <property type="entry name" value="Gag_p17"/>
    <property type="match status" value="1"/>
</dbReference>
<dbReference type="InterPro" id="IPR010999">
    <property type="entry name" value="Retrovr_matrix"/>
</dbReference>
<feature type="domain" description="CCHC-type" evidence="30">
    <location>
        <begin position="382"/>
        <end position="397"/>
    </location>
</feature>
<comment type="similarity">
    <text evidence="3">Belongs to the primate lentivirus group gag polyprotein family.</text>
</comment>
<dbReference type="GO" id="GO:0072494">
    <property type="term" value="C:host multivesicular body"/>
    <property type="evidence" value="ECO:0007669"/>
    <property type="project" value="UniProtKB-SubCell"/>
</dbReference>
<dbReference type="InterPro" id="IPR000071">
    <property type="entry name" value="Lentvrl_matrix_N"/>
</dbReference>
<comment type="subcellular location">
    <subcellularLocation>
        <location evidence="1">Host cell membrane</location>
        <topology evidence="1">Lipid-anchor</topology>
    </subcellularLocation>
    <subcellularLocation>
        <location evidence="2">Host endosome</location>
        <location evidence="2">Host multivesicular body</location>
    </subcellularLocation>
    <subcellularLocation>
        <location evidence="26">Virion membrane</location>
        <topology evidence="26">Lipid-anchor</topology>
    </subcellularLocation>
    <subcellularLocation>
        <location evidence="28">Virion</location>
    </subcellularLocation>
    <subcellularLocation>
        <location evidence="28">Host cytoplasm</location>
    </subcellularLocation>
    <subcellularLocation>
        <location evidence="28">Host nucleus</location>
    </subcellularLocation>
</comment>
<dbReference type="SUPFAM" id="SSF47353">
    <property type="entry name" value="Retrovirus capsid dimerization domain-like"/>
    <property type="match status" value="1"/>
</dbReference>
<keyword evidence="20 28" id="KW-0694">RNA-binding</keyword>
<dbReference type="GO" id="GO:0019013">
    <property type="term" value="C:viral nucleocapsid"/>
    <property type="evidence" value="ECO:0007669"/>
    <property type="project" value="UniProtKB-KW"/>
</dbReference>
<evidence type="ECO:0000256" key="1">
    <source>
        <dbReference type="ARBA" id="ARBA00004425"/>
    </source>
</evidence>
<dbReference type="InterPro" id="IPR050195">
    <property type="entry name" value="Primate_lentivir_Gag_pol-like"/>
</dbReference>
<dbReference type="Pfam" id="PF00098">
    <property type="entry name" value="zf-CCHC"/>
    <property type="match status" value="2"/>
</dbReference>
<evidence type="ECO:0000256" key="7">
    <source>
        <dbReference type="ARBA" id="ARBA00022561"/>
    </source>
</evidence>
<evidence type="ECO:0000256" key="12">
    <source>
        <dbReference type="ARBA" id="ARBA00022707"/>
    </source>
</evidence>
<evidence type="ECO:0000256" key="11">
    <source>
        <dbReference type="ARBA" id="ARBA00022637"/>
    </source>
</evidence>
<keyword evidence="14" id="KW-0677">Repeat</keyword>
<dbReference type="FunFam" id="1.10.1200.30:FF:000001">
    <property type="entry name" value="Gag polyprotein"/>
    <property type="match status" value="1"/>
</dbReference>
<dbReference type="GO" id="GO:0020002">
    <property type="term" value="C:host cell plasma membrane"/>
    <property type="evidence" value="ECO:0007669"/>
    <property type="project" value="UniProtKB-SubCell"/>
</dbReference>
<keyword evidence="6" id="KW-0597">Phosphoprotein</keyword>
<evidence type="ECO:0000256" key="23">
    <source>
        <dbReference type="ARBA" id="ARBA00023136"/>
    </source>
</evidence>
<dbReference type="GO" id="GO:0042025">
    <property type="term" value="C:host cell nucleus"/>
    <property type="evidence" value="ECO:0007669"/>
    <property type="project" value="UniProtKB-SubCell"/>
</dbReference>
<keyword evidence="18 28" id="KW-0946">Virion</keyword>
<keyword evidence="23" id="KW-0472">Membrane</keyword>
<protein>
    <recommendedName>
        <fullName evidence="28">Gag polyprotein</fullName>
    </recommendedName>
    <component>
        <recommendedName>
            <fullName evidence="28">Matrix protein p17</fullName>
            <shortName evidence="28">MA</shortName>
        </recommendedName>
    </component>
</protein>
<dbReference type="Gene3D" id="1.10.375.10">
    <property type="entry name" value="Human Immunodeficiency Virus Type 1 Capsid Protein"/>
    <property type="match status" value="1"/>
</dbReference>
<comment type="PTM">
    <molecule>Gag-Pol polyprotein</molecule>
    <text evidence="28">Specific enzymatic cleavages by the viral protease yield mature proteins.</text>
</comment>
<dbReference type="InterPro" id="IPR012344">
    <property type="entry name" value="Matrix_HIV/RSV_N"/>
</dbReference>
<reference evidence="31" key="1">
    <citation type="journal article" date="2015" name="AIDS Res. Hum. Retroviruses">
        <title>CRF07_BC strain dominates the HIV-1 epidemic in injection drug users in Liangshan prefecture of Sichuan, China.</title>
        <authorList>
            <person name="Li L."/>
            <person name="Wei D."/>
            <person name="Hsu W."/>
            <person name="Li T."/>
            <person name="Gui T."/>
            <person name="Wood C."/>
            <person name="Liu Y."/>
            <person name="Li H."/>
            <person name="Bao Z."/>
            <person name="Liu S."/>
            <person name="Wang X."/>
            <person name="Li J."/>
        </authorList>
    </citation>
    <scope>NUCLEOTIDE SEQUENCE</scope>
    <source>
        <strain evidence="31">1178</strain>
    </source>
</reference>
<dbReference type="InterPro" id="IPR008916">
    <property type="entry name" value="Retrov_capsid_C"/>
</dbReference>
<evidence type="ECO:0000256" key="15">
    <source>
        <dbReference type="ARBA" id="ARBA00022758"/>
    </source>
</evidence>
<keyword evidence="7 28" id="KW-0167">Capsid protein</keyword>
<dbReference type="EMBL" id="KP234573">
    <property type="protein sequence ID" value="AJD23517.1"/>
    <property type="molecule type" value="Genomic_DNA"/>
</dbReference>
<evidence type="ECO:0000256" key="6">
    <source>
        <dbReference type="ARBA" id="ARBA00022553"/>
    </source>
</evidence>
<comment type="subcellular location">
    <molecule>Matrix protein p17</molecule>
    <subcellularLocation>
        <location evidence="28">Virion membrane</location>
        <topology evidence="28">Lipid-anchor</topology>
    </subcellularLocation>
    <subcellularLocation>
        <location evidence="28">Host nucleus</location>
    </subcellularLocation>
    <subcellularLocation>
        <location evidence="28">Host cytoplasm</location>
    </subcellularLocation>
</comment>
<keyword evidence="25" id="KW-0449">Lipoprotein</keyword>
<evidence type="ECO:0000256" key="24">
    <source>
        <dbReference type="ARBA" id="ARBA00023200"/>
    </source>
</evidence>
<organismHost>
    <name type="scientific">Homo sapiens</name>
    <name type="common">Human</name>
    <dbReference type="NCBI Taxonomy" id="9606"/>
</organismHost>
<dbReference type="InterPro" id="IPR045345">
    <property type="entry name" value="Gag_p24_C"/>
</dbReference>
<dbReference type="PANTHER" id="PTHR40389:SF4">
    <property type="match status" value="1"/>
</dbReference>
<keyword evidence="5" id="KW-1032">Host cell membrane</keyword>
<evidence type="ECO:0000256" key="2">
    <source>
        <dbReference type="ARBA" id="ARBA00004560"/>
    </source>
</evidence>
<evidence type="ECO:0000256" key="22">
    <source>
        <dbReference type="ARBA" id="ARBA00023086"/>
    </source>
</evidence>
<dbReference type="SUPFAM" id="SSF57756">
    <property type="entry name" value="Retrovirus zinc finger-like domains"/>
    <property type="match status" value="1"/>
</dbReference>
<dbReference type="GO" id="GO:0075523">
    <property type="term" value="P:viral translational frameshifting"/>
    <property type="evidence" value="ECO:0007669"/>
    <property type="project" value="UniProtKB-KW"/>
</dbReference>
<dbReference type="Pfam" id="PF08705">
    <property type="entry name" value="Gag_p6"/>
    <property type="match status" value="1"/>
</dbReference>
<keyword evidence="13 28" id="KW-0479">Metal-binding</keyword>
<feature type="region of interest" description="Disordered" evidence="29">
    <location>
        <begin position="429"/>
        <end position="491"/>
    </location>
</feature>
<dbReference type="Gene3D" id="1.10.1200.30">
    <property type="match status" value="1"/>
</dbReference>
<keyword evidence="15" id="KW-0688">Ribosomal frameshifting</keyword>
<evidence type="ECO:0000256" key="19">
    <source>
        <dbReference type="ARBA" id="ARBA00022870"/>
    </source>
</evidence>
<dbReference type="GO" id="GO:0005198">
    <property type="term" value="F:structural molecule activity"/>
    <property type="evidence" value="ECO:0007669"/>
    <property type="project" value="InterPro"/>
</dbReference>
<evidence type="ECO:0000256" key="18">
    <source>
        <dbReference type="ARBA" id="ARBA00022844"/>
    </source>
</evidence>
<keyword evidence="16 27" id="KW-0863">Zinc-finger</keyword>
<dbReference type="PANTHER" id="PTHR40389">
    <property type="entry name" value="ENDOGENOUS RETROVIRUS GROUP K MEMBER 24 GAG POLYPROTEIN-RELATED"/>
    <property type="match status" value="1"/>
</dbReference>
<dbReference type="GO" id="GO:0055036">
    <property type="term" value="C:virion membrane"/>
    <property type="evidence" value="ECO:0007669"/>
    <property type="project" value="UniProtKB-SubCell"/>
</dbReference>
<keyword evidence="11" id="KW-1198">Viral budding</keyword>
<dbReference type="InterPro" id="IPR008919">
    <property type="entry name" value="Retrov_capsid_N"/>
</dbReference>
<keyword evidence="21" id="KW-1039">Host endosome</keyword>
<evidence type="ECO:0000256" key="29">
    <source>
        <dbReference type="SAM" id="MobiDB-lite"/>
    </source>
</evidence>
<evidence type="ECO:0000256" key="13">
    <source>
        <dbReference type="ARBA" id="ARBA00022723"/>
    </source>
</evidence>
<evidence type="ECO:0000256" key="25">
    <source>
        <dbReference type="ARBA" id="ARBA00023288"/>
    </source>
</evidence>
<keyword evidence="8 28" id="KW-1048">Host nucleus</keyword>
<evidence type="ECO:0000256" key="4">
    <source>
        <dbReference type="ARBA" id="ARBA00022462"/>
    </source>
</evidence>
<dbReference type="PRINTS" id="PR00234">
    <property type="entry name" value="HIV1MATRIX"/>
</dbReference>
<dbReference type="FunFam" id="4.10.60.10:FF:000001">
    <property type="entry name" value="Gag polyprotein"/>
    <property type="match status" value="1"/>
</dbReference>